<feature type="compositionally biased region" description="Polar residues" evidence="1">
    <location>
        <begin position="328"/>
        <end position="346"/>
    </location>
</feature>
<dbReference type="Pfam" id="PF16656">
    <property type="entry name" value="Pur_ac_phosph_N"/>
    <property type="match status" value="1"/>
</dbReference>
<dbReference type="InterPro" id="IPR015914">
    <property type="entry name" value="PAPs_N"/>
</dbReference>
<name>A0A1F6WYG9_9BACT</name>
<feature type="domain" description="Purple acid phosphatase N-terminal" evidence="4">
    <location>
        <begin position="210"/>
        <end position="288"/>
    </location>
</feature>
<feature type="region of interest" description="Disordered" evidence="1">
    <location>
        <begin position="304"/>
        <end position="350"/>
    </location>
</feature>
<keyword evidence="3" id="KW-0732">Signal</keyword>
<reference evidence="5 6" key="1">
    <citation type="journal article" date="2016" name="Nat. Commun.">
        <title>Thousands of microbial genomes shed light on interconnected biogeochemical processes in an aquifer system.</title>
        <authorList>
            <person name="Anantharaman K."/>
            <person name="Brown C.T."/>
            <person name="Hug L.A."/>
            <person name="Sharon I."/>
            <person name="Castelle C.J."/>
            <person name="Probst A.J."/>
            <person name="Thomas B.C."/>
            <person name="Singh A."/>
            <person name="Wilkins M.J."/>
            <person name="Karaoz U."/>
            <person name="Brodie E.L."/>
            <person name="Williams K.H."/>
            <person name="Hubbard S.S."/>
            <person name="Banfield J.F."/>
        </authorList>
    </citation>
    <scope>NUCLEOTIDE SEQUENCE [LARGE SCALE GENOMIC DNA]</scope>
</reference>
<feature type="region of interest" description="Disordered" evidence="1">
    <location>
        <begin position="161"/>
        <end position="184"/>
    </location>
</feature>
<feature type="signal peptide" evidence="3">
    <location>
        <begin position="1"/>
        <end position="27"/>
    </location>
</feature>
<dbReference type="Proteomes" id="UP000177001">
    <property type="component" value="Unassembled WGS sequence"/>
</dbReference>
<evidence type="ECO:0000313" key="6">
    <source>
        <dbReference type="Proteomes" id="UP000177001"/>
    </source>
</evidence>
<dbReference type="AlphaFoldDB" id="A0A1F6WYG9"/>
<keyword evidence="2" id="KW-0472">Membrane</keyword>
<dbReference type="EMBL" id="MFUR01000010">
    <property type="protein sequence ID" value="OGI86824.1"/>
    <property type="molecule type" value="Genomic_DNA"/>
</dbReference>
<organism evidence="5 6">
    <name type="scientific">Candidatus Nomurabacteria bacterium RIFCSPLOWO2_01_FULL_36_16</name>
    <dbReference type="NCBI Taxonomy" id="1801767"/>
    <lineage>
        <taxon>Bacteria</taxon>
        <taxon>Candidatus Nomuraibacteriota</taxon>
    </lineage>
</organism>
<gene>
    <name evidence="5" type="ORF">A3A91_01235</name>
</gene>
<accession>A0A1F6WYG9</accession>
<evidence type="ECO:0000256" key="2">
    <source>
        <dbReference type="SAM" id="Phobius"/>
    </source>
</evidence>
<keyword evidence="2" id="KW-1133">Transmembrane helix</keyword>
<comment type="caution">
    <text evidence="5">The sequence shown here is derived from an EMBL/GenBank/DDBJ whole genome shotgun (WGS) entry which is preliminary data.</text>
</comment>
<dbReference type="GO" id="GO:0003993">
    <property type="term" value="F:acid phosphatase activity"/>
    <property type="evidence" value="ECO:0007669"/>
    <property type="project" value="InterPro"/>
</dbReference>
<feature type="transmembrane region" description="Helical" evidence="2">
    <location>
        <begin position="373"/>
        <end position="392"/>
    </location>
</feature>
<keyword evidence="2" id="KW-0812">Transmembrane</keyword>
<dbReference type="Gene3D" id="2.60.40.380">
    <property type="entry name" value="Purple acid phosphatase-like, N-terminal"/>
    <property type="match status" value="1"/>
</dbReference>
<feature type="compositionally biased region" description="Low complexity" evidence="1">
    <location>
        <begin position="304"/>
        <end position="319"/>
    </location>
</feature>
<evidence type="ECO:0000313" key="5">
    <source>
        <dbReference type="EMBL" id="OGI86824.1"/>
    </source>
</evidence>
<feature type="chain" id="PRO_5009527390" description="Purple acid phosphatase N-terminal domain-containing protein" evidence="3">
    <location>
        <begin position="28"/>
        <end position="459"/>
    </location>
</feature>
<evidence type="ECO:0000256" key="1">
    <source>
        <dbReference type="SAM" id="MobiDB-lite"/>
    </source>
</evidence>
<proteinExistence type="predicted"/>
<evidence type="ECO:0000259" key="4">
    <source>
        <dbReference type="Pfam" id="PF16656"/>
    </source>
</evidence>
<sequence length="459" mass="49431">MKTLIQKFIFSVLTIITLFGFTSNVFAAPLQVTFVPDPLFNKPNFLPSDETNGEITVTNNSGASQTILTEAINVTDNDNFGSLLHLEIAGTSGILFDDTLANFLSTAGEVSLGAITNGESKVFTYTISFVDSSDNSYQGKTLGFDVCVGFSGGTKHCGDTVVGDENDTDGGPSTGGGPSNGGGSGGGPIVLTIFNEKTVDITEVGGFPATATATITWDTNVLSTSQVVYGPTPPLYTLDMNALYFGYPSGTIEDPTKVLHHSVLITGLTPGQTYVYRVVSRASPPTISFEKYFAVPLLATNNPNNPNIDGGNSSVNTDDSSTDRSDSEGFSSPTSSEFSDTNSEGDASQIEDDNLDLDNNLVANVLLSGFDNLVSICTLIGILILLALYMIWHLWIRKKYEESRMPEKEIWNRFYLFFVGSSFLVMILASLIQEYCILPVLLIAFVISLLIYCLKKFKE</sequence>
<feature type="transmembrane region" description="Helical" evidence="2">
    <location>
        <begin position="437"/>
        <end position="454"/>
    </location>
</feature>
<feature type="compositionally biased region" description="Gly residues" evidence="1">
    <location>
        <begin position="172"/>
        <end position="184"/>
    </location>
</feature>
<protein>
    <recommendedName>
        <fullName evidence="4">Purple acid phosphatase N-terminal domain-containing protein</fullName>
    </recommendedName>
</protein>
<dbReference type="SUPFAM" id="SSF49363">
    <property type="entry name" value="Purple acid phosphatase, N-terminal domain"/>
    <property type="match status" value="1"/>
</dbReference>
<feature type="transmembrane region" description="Helical" evidence="2">
    <location>
        <begin position="413"/>
        <end position="431"/>
    </location>
</feature>
<dbReference type="InterPro" id="IPR008963">
    <property type="entry name" value="Purple_acid_Pase-like_N"/>
</dbReference>
<evidence type="ECO:0000256" key="3">
    <source>
        <dbReference type="SAM" id="SignalP"/>
    </source>
</evidence>
<dbReference type="GO" id="GO:0046872">
    <property type="term" value="F:metal ion binding"/>
    <property type="evidence" value="ECO:0007669"/>
    <property type="project" value="InterPro"/>
</dbReference>